<evidence type="ECO:0000256" key="2">
    <source>
        <dbReference type="ARBA" id="ARBA00022691"/>
    </source>
</evidence>
<organism evidence="7 8">
    <name type="scientific">Streptomyces narbonensis</name>
    <dbReference type="NCBI Taxonomy" id="67333"/>
    <lineage>
        <taxon>Bacteria</taxon>
        <taxon>Bacillati</taxon>
        <taxon>Actinomycetota</taxon>
        <taxon>Actinomycetes</taxon>
        <taxon>Kitasatosporales</taxon>
        <taxon>Streptomycetaceae</taxon>
        <taxon>Streptomyces</taxon>
    </lineage>
</organism>
<comment type="cofactor">
    <cofactor evidence="1">
        <name>[4Fe-4S] cluster</name>
        <dbReference type="ChEBI" id="CHEBI:49883"/>
    </cofactor>
</comment>
<name>A0ABV3CDS6_9ACTN</name>
<dbReference type="PROSITE" id="PS51332">
    <property type="entry name" value="B12_BINDING"/>
    <property type="match status" value="1"/>
</dbReference>
<accession>A0ABV3CDS6</accession>
<reference evidence="7 8" key="1">
    <citation type="submission" date="2024-06" db="EMBL/GenBank/DDBJ databases">
        <title>The Natural Products Discovery Center: Release of the First 8490 Sequenced Strains for Exploring Actinobacteria Biosynthetic Diversity.</title>
        <authorList>
            <person name="Kalkreuter E."/>
            <person name="Kautsar S.A."/>
            <person name="Yang D."/>
            <person name="Bader C.D."/>
            <person name="Teijaro C.N."/>
            <person name="Fluegel L."/>
            <person name="Davis C.M."/>
            <person name="Simpson J.R."/>
            <person name="Lauterbach L."/>
            <person name="Steele A.D."/>
            <person name="Gui C."/>
            <person name="Meng S."/>
            <person name="Li G."/>
            <person name="Viehrig K."/>
            <person name="Ye F."/>
            <person name="Su P."/>
            <person name="Kiefer A.F."/>
            <person name="Nichols A."/>
            <person name="Cepeda A.J."/>
            <person name="Yan W."/>
            <person name="Fan B."/>
            <person name="Jiang Y."/>
            <person name="Adhikari A."/>
            <person name="Zheng C.-J."/>
            <person name="Schuster L."/>
            <person name="Cowan T.M."/>
            <person name="Smanski M.J."/>
            <person name="Chevrette M.G."/>
            <person name="De Carvalho L.P.S."/>
            <person name="Shen B."/>
        </authorList>
    </citation>
    <scope>NUCLEOTIDE SEQUENCE [LARGE SCALE GENOMIC DNA]</scope>
    <source>
        <strain evidence="7 8">NPDC045974</strain>
    </source>
</reference>
<keyword evidence="5" id="KW-0411">Iron-sulfur</keyword>
<proteinExistence type="predicted"/>
<evidence type="ECO:0000259" key="6">
    <source>
        <dbReference type="PROSITE" id="PS51332"/>
    </source>
</evidence>
<dbReference type="EMBL" id="JBEZAE010000015">
    <property type="protein sequence ID" value="MEU7072943.1"/>
    <property type="molecule type" value="Genomic_DNA"/>
</dbReference>
<dbReference type="Proteomes" id="UP001551329">
    <property type="component" value="Unassembled WGS sequence"/>
</dbReference>
<evidence type="ECO:0000256" key="5">
    <source>
        <dbReference type="ARBA" id="ARBA00023014"/>
    </source>
</evidence>
<dbReference type="PANTHER" id="PTHR43409:SF7">
    <property type="entry name" value="BLL1977 PROTEIN"/>
    <property type="match status" value="1"/>
</dbReference>
<keyword evidence="2" id="KW-0949">S-adenosyl-L-methionine</keyword>
<dbReference type="SMART" id="SM00729">
    <property type="entry name" value="Elp3"/>
    <property type="match status" value="1"/>
</dbReference>
<dbReference type="InterPro" id="IPR058240">
    <property type="entry name" value="rSAM_sf"/>
</dbReference>
<dbReference type="SFLD" id="SFLDG01082">
    <property type="entry name" value="B12-binding_domain_containing"/>
    <property type="match status" value="1"/>
</dbReference>
<dbReference type="InterPro" id="IPR034532">
    <property type="entry name" value="OxsB-like"/>
</dbReference>
<evidence type="ECO:0000256" key="4">
    <source>
        <dbReference type="ARBA" id="ARBA00023004"/>
    </source>
</evidence>
<dbReference type="InterPro" id="IPR051198">
    <property type="entry name" value="BchE-like"/>
</dbReference>
<keyword evidence="8" id="KW-1185">Reference proteome</keyword>
<evidence type="ECO:0000256" key="1">
    <source>
        <dbReference type="ARBA" id="ARBA00001966"/>
    </source>
</evidence>
<dbReference type="RefSeq" id="WP_358476237.1">
    <property type="nucleotide sequence ID" value="NZ_JBEZAE010000015.1"/>
</dbReference>
<feature type="domain" description="B12-binding" evidence="6">
    <location>
        <begin position="130"/>
        <end position="268"/>
    </location>
</feature>
<evidence type="ECO:0000313" key="7">
    <source>
        <dbReference type="EMBL" id="MEU7072943.1"/>
    </source>
</evidence>
<gene>
    <name evidence="7" type="ORF">AB0A88_22735</name>
</gene>
<evidence type="ECO:0000313" key="8">
    <source>
        <dbReference type="Proteomes" id="UP001551329"/>
    </source>
</evidence>
<dbReference type="InterPro" id="IPR006158">
    <property type="entry name" value="Cobalamin-bd"/>
</dbReference>
<protein>
    <submittedName>
        <fullName evidence="7">Radical SAM protein</fullName>
    </submittedName>
</protein>
<evidence type="ECO:0000256" key="3">
    <source>
        <dbReference type="ARBA" id="ARBA00022723"/>
    </source>
</evidence>
<sequence>MNDSPVREQAVRLATVLEHAFPSAPPIDPGDSQEIGVLELLLLTPNDLRTFIEARYAEHALRVRVTGTLDRRLVLLETGGGWWTLADLSGRPHSDRAWPEWTRSRLAIDQPDSWLSAAVLDESAVERLSKPEVLLAALYHPENFPLPRFPLGISDVARAARATMTGTVSLVDMQLGTTLEDLLKQVTTAPPDILGISATFGQHDLLEEVLDAAYALPEPPLVIAGGSLVARNEGLLLAKYPKLLIARSAGEPTMQGLLAYWHGEIPLTDIPGLGYNGAPRGGGLGIAARRTAKLRAAVAAADILPELDLLRLTLQMHGVAQLEMSRGCTNTCSFCPRGHKGIWNGPDPLAGCWILAWIRRVFDEFPQVSRTAYLVDEEIIGRGEQVVPRILALAAAFHRAGFRWESSCRIDQVTHPDMDETWHIERVAMWRTLMDLGLRRMLFGVESGVDSILNRFNKENTAEQNAVAIRTLSALDVPTRYTYITFDPLMTLEELKETHAFQGRTDLLLRPQPGLPAADIVRGVRDDGWVAEHTTGRALHTGISYMLVSMESLIGAAYTRMAAAEGLTGAEEPLMGRVACRYLDWRIGVASNWAQRWVDRHFSLDYTFKSLEKVLDDAPRHAVRQARVVLKDAAYQVLGDLIAAIEQHDLEQPEQEQVLASRIEAALEERAGSLRGLMASTVREVTTYLTGEHAGTLARVYSRWEAAAGWELINAGDSCAD</sequence>
<dbReference type="SUPFAM" id="SSF102114">
    <property type="entry name" value="Radical SAM enzymes"/>
    <property type="match status" value="1"/>
</dbReference>
<comment type="caution">
    <text evidence="7">The sequence shown here is derived from an EMBL/GenBank/DDBJ whole genome shotgun (WGS) entry which is preliminary data.</text>
</comment>
<keyword evidence="3" id="KW-0479">Metal-binding</keyword>
<dbReference type="PANTHER" id="PTHR43409">
    <property type="entry name" value="ANAEROBIC MAGNESIUM-PROTOPORPHYRIN IX MONOMETHYL ESTER CYCLASE-RELATED"/>
    <property type="match status" value="1"/>
</dbReference>
<dbReference type="SFLD" id="SFLDS00029">
    <property type="entry name" value="Radical_SAM"/>
    <property type="match status" value="1"/>
</dbReference>
<dbReference type="InterPro" id="IPR006638">
    <property type="entry name" value="Elp3/MiaA/NifB-like_rSAM"/>
</dbReference>
<keyword evidence="4" id="KW-0408">Iron</keyword>
<dbReference type="SFLD" id="SFLDF00430">
    <property type="entry name" value="OxsB-like"/>
    <property type="match status" value="1"/>
</dbReference>
<dbReference type="InterPro" id="IPR007197">
    <property type="entry name" value="rSAM"/>
</dbReference>